<dbReference type="AlphaFoldDB" id="A0C8V3"/>
<dbReference type="PANTHER" id="PTHR23084">
    <property type="entry name" value="PHOSPHATIDYLINOSITOL-4-PHOSPHATE 5-KINASE RELATED"/>
    <property type="match status" value="1"/>
</dbReference>
<sequence length="199" mass="22974">MGNCSAENIQQYENVEFTEGDTYEGEMENGFAEGWGVYTRKNGDQYIGWWHNGFQHGIGREIFADKTEYDGTFVKGKKHGKGKITFPDGSSYEGQFQKDSFSGEVNWYNNFIIKFGKWIDNRKEGSAQIVFENGNIFECQYKNDKKNGEGLFKWPDGCRFQSNWVDGQLQGESKLIENGIMTIGEWLNNKCVKWEQLND</sequence>
<dbReference type="GeneID" id="5020402"/>
<accession>A0C8V3</accession>
<dbReference type="EMBL" id="CT868051">
    <property type="protein sequence ID" value="CAK67220.1"/>
    <property type="molecule type" value="Genomic_DNA"/>
</dbReference>
<dbReference type="InterPro" id="IPR003409">
    <property type="entry name" value="MORN"/>
</dbReference>
<evidence type="ECO:0000256" key="1">
    <source>
        <dbReference type="ARBA" id="ARBA00022737"/>
    </source>
</evidence>
<dbReference type="HOGENOM" id="CLU_032017_4_1_1"/>
<evidence type="ECO:0000313" key="2">
    <source>
        <dbReference type="EMBL" id="CAK67220.1"/>
    </source>
</evidence>
<dbReference type="SUPFAM" id="SSF82185">
    <property type="entry name" value="Histone H3 K4-specific methyltransferase SET7/9 N-terminal domain"/>
    <property type="match status" value="2"/>
</dbReference>
<dbReference type="Gene3D" id="2.20.110.10">
    <property type="entry name" value="Histone H3 K4-specific methyltransferase SET7/9 N-terminal domain"/>
    <property type="match status" value="2"/>
</dbReference>
<proteinExistence type="predicted"/>
<reference evidence="2 3" key="1">
    <citation type="journal article" date="2006" name="Nature">
        <title>Global trends of whole-genome duplications revealed by the ciliate Paramecium tetraurelia.</title>
        <authorList>
            <consortium name="Genoscope"/>
            <person name="Aury J.-M."/>
            <person name="Jaillon O."/>
            <person name="Duret L."/>
            <person name="Noel B."/>
            <person name="Jubin C."/>
            <person name="Porcel B.M."/>
            <person name="Segurens B."/>
            <person name="Daubin V."/>
            <person name="Anthouard V."/>
            <person name="Aiach N."/>
            <person name="Arnaiz O."/>
            <person name="Billaut A."/>
            <person name="Beisson J."/>
            <person name="Blanc I."/>
            <person name="Bouhouche K."/>
            <person name="Camara F."/>
            <person name="Duharcourt S."/>
            <person name="Guigo R."/>
            <person name="Gogendeau D."/>
            <person name="Katinka M."/>
            <person name="Keller A.-M."/>
            <person name="Kissmehl R."/>
            <person name="Klotz C."/>
            <person name="Koll F."/>
            <person name="Le Moue A."/>
            <person name="Lepere C."/>
            <person name="Malinsky S."/>
            <person name="Nowacki M."/>
            <person name="Nowak J.K."/>
            <person name="Plattner H."/>
            <person name="Poulain J."/>
            <person name="Ruiz F."/>
            <person name="Serrano V."/>
            <person name="Zagulski M."/>
            <person name="Dessen P."/>
            <person name="Betermier M."/>
            <person name="Weissenbach J."/>
            <person name="Scarpelli C."/>
            <person name="Schachter V."/>
            <person name="Sperling L."/>
            <person name="Meyer E."/>
            <person name="Cohen J."/>
            <person name="Wincker P."/>
        </authorList>
    </citation>
    <scope>NUCLEOTIDE SEQUENCE [LARGE SCALE GENOMIC DNA]</scope>
    <source>
        <strain evidence="2 3">Stock d4-2</strain>
    </source>
</reference>
<dbReference type="RefSeq" id="XP_001434617.1">
    <property type="nucleotide sequence ID" value="XM_001434580.1"/>
</dbReference>
<organism evidence="2 3">
    <name type="scientific">Paramecium tetraurelia</name>
    <dbReference type="NCBI Taxonomy" id="5888"/>
    <lineage>
        <taxon>Eukaryota</taxon>
        <taxon>Sar</taxon>
        <taxon>Alveolata</taxon>
        <taxon>Ciliophora</taxon>
        <taxon>Intramacronucleata</taxon>
        <taxon>Oligohymenophorea</taxon>
        <taxon>Peniculida</taxon>
        <taxon>Parameciidae</taxon>
        <taxon>Paramecium</taxon>
    </lineage>
</organism>
<dbReference type="Proteomes" id="UP000000600">
    <property type="component" value="Unassembled WGS sequence"/>
</dbReference>
<dbReference type="SMART" id="SM00698">
    <property type="entry name" value="MORN"/>
    <property type="match status" value="5"/>
</dbReference>
<protein>
    <recommendedName>
        <fullName evidence="4">MORN repeat protein</fullName>
    </recommendedName>
</protein>
<keyword evidence="1" id="KW-0677">Repeat</keyword>
<keyword evidence="3" id="KW-1185">Reference proteome</keyword>
<evidence type="ECO:0000313" key="3">
    <source>
        <dbReference type="Proteomes" id="UP000000600"/>
    </source>
</evidence>
<gene>
    <name evidence="2" type="ORF">GSPATT00036355001</name>
</gene>
<dbReference type="STRING" id="5888.A0C8V3"/>
<dbReference type="Pfam" id="PF02493">
    <property type="entry name" value="MORN"/>
    <property type="match status" value="5"/>
</dbReference>
<name>A0C8V3_PARTE</name>
<dbReference type="KEGG" id="ptm:GSPATT00036355001"/>
<dbReference type="PANTHER" id="PTHR23084:SF263">
    <property type="entry name" value="MORN REPEAT-CONTAINING PROTEIN 1"/>
    <property type="match status" value="1"/>
</dbReference>
<dbReference type="InParanoid" id="A0C8V3"/>
<dbReference type="OrthoDB" id="423343at2759"/>
<evidence type="ECO:0008006" key="4">
    <source>
        <dbReference type="Google" id="ProtNLM"/>
    </source>
</evidence>
<dbReference type="eggNOG" id="KOG0229">
    <property type="taxonomic scope" value="Eukaryota"/>
</dbReference>